<gene>
    <name evidence="1" type="ORF">S03H2_23151</name>
</gene>
<reference evidence="1" key="1">
    <citation type="journal article" date="2014" name="Front. Microbiol.">
        <title>High frequency of phylogenetically diverse reductive dehalogenase-homologous genes in deep subseafloor sedimentary metagenomes.</title>
        <authorList>
            <person name="Kawai M."/>
            <person name="Futagami T."/>
            <person name="Toyoda A."/>
            <person name="Takaki Y."/>
            <person name="Nishi S."/>
            <person name="Hori S."/>
            <person name="Arai W."/>
            <person name="Tsubouchi T."/>
            <person name="Morono Y."/>
            <person name="Uchiyama I."/>
            <person name="Ito T."/>
            <person name="Fujiyama A."/>
            <person name="Inagaki F."/>
            <person name="Takami H."/>
        </authorList>
    </citation>
    <scope>NUCLEOTIDE SEQUENCE</scope>
    <source>
        <strain evidence="1">Expedition CK06-06</strain>
    </source>
</reference>
<dbReference type="AlphaFoldDB" id="X1HCF5"/>
<accession>X1HCF5</accession>
<protein>
    <submittedName>
        <fullName evidence="1">Uncharacterized protein</fullName>
    </submittedName>
</protein>
<proteinExistence type="predicted"/>
<name>X1HCF5_9ZZZZ</name>
<feature type="non-terminal residue" evidence="1">
    <location>
        <position position="1"/>
    </location>
</feature>
<organism evidence="1">
    <name type="scientific">marine sediment metagenome</name>
    <dbReference type="NCBI Taxonomy" id="412755"/>
    <lineage>
        <taxon>unclassified sequences</taxon>
        <taxon>metagenomes</taxon>
        <taxon>ecological metagenomes</taxon>
    </lineage>
</organism>
<comment type="caution">
    <text evidence="1">The sequence shown here is derived from an EMBL/GenBank/DDBJ whole genome shotgun (WGS) entry which is preliminary data.</text>
</comment>
<evidence type="ECO:0000313" key="1">
    <source>
        <dbReference type="EMBL" id="GAH42983.1"/>
    </source>
</evidence>
<dbReference type="EMBL" id="BARU01012598">
    <property type="protein sequence ID" value="GAH42983.1"/>
    <property type="molecule type" value="Genomic_DNA"/>
</dbReference>
<sequence length="32" mass="3669">YKLAGIQPPSEERLSEISVILRKFNLNVKLRG</sequence>